<evidence type="ECO:0000313" key="1">
    <source>
        <dbReference type="EMBL" id="GJS75362.1"/>
    </source>
</evidence>
<organism evidence="1 2">
    <name type="scientific">Tanacetum coccineum</name>
    <dbReference type="NCBI Taxonomy" id="301880"/>
    <lineage>
        <taxon>Eukaryota</taxon>
        <taxon>Viridiplantae</taxon>
        <taxon>Streptophyta</taxon>
        <taxon>Embryophyta</taxon>
        <taxon>Tracheophyta</taxon>
        <taxon>Spermatophyta</taxon>
        <taxon>Magnoliopsida</taxon>
        <taxon>eudicotyledons</taxon>
        <taxon>Gunneridae</taxon>
        <taxon>Pentapetalae</taxon>
        <taxon>asterids</taxon>
        <taxon>campanulids</taxon>
        <taxon>Asterales</taxon>
        <taxon>Asteraceae</taxon>
        <taxon>Asteroideae</taxon>
        <taxon>Anthemideae</taxon>
        <taxon>Anthemidinae</taxon>
        <taxon>Tanacetum</taxon>
    </lineage>
</organism>
<accession>A0ABQ4YD86</accession>
<dbReference type="Proteomes" id="UP001151760">
    <property type="component" value="Unassembled WGS sequence"/>
</dbReference>
<reference evidence="1" key="1">
    <citation type="journal article" date="2022" name="Int. J. Mol. Sci.">
        <title>Draft Genome of Tanacetum Coccineum: Genomic Comparison of Closely Related Tanacetum-Family Plants.</title>
        <authorList>
            <person name="Yamashiro T."/>
            <person name="Shiraishi A."/>
            <person name="Nakayama K."/>
            <person name="Satake H."/>
        </authorList>
    </citation>
    <scope>NUCLEOTIDE SEQUENCE</scope>
</reference>
<dbReference type="EMBL" id="BQNB010010298">
    <property type="protein sequence ID" value="GJS75362.1"/>
    <property type="molecule type" value="Genomic_DNA"/>
</dbReference>
<name>A0ABQ4YD86_9ASTR</name>
<evidence type="ECO:0008006" key="3">
    <source>
        <dbReference type="Google" id="ProtNLM"/>
    </source>
</evidence>
<gene>
    <name evidence="1" type="ORF">Tco_0725243</name>
</gene>
<keyword evidence="2" id="KW-1185">Reference proteome</keyword>
<proteinExistence type="predicted"/>
<comment type="caution">
    <text evidence="1">The sequence shown here is derived from an EMBL/GenBank/DDBJ whole genome shotgun (WGS) entry which is preliminary data.</text>
</comment>
<reference evidence="1" key="2">
    <citation type="submission" date="2022-01" db="EMBL/GenBank/DDBJ databases">
        <authorList>
            <person name="Yamashiro T."/>
            <person name="Shiraishi A."/>
            <person name="Satake H."/>
            <person name="Nakayama K."/>
        </authorList>
    </citation>
    <scope>NUCLEOTIDE SEQUENCE</scope>
</reference>
<sequence>MGDENPIHTLGNYSKPSHEGYRNTIEFPVGNNMVPQTLGTTFEARVRDYMAAHTKRMERFKNAIFKEREEINGRMTEMFRLLKELTTSRTPEKLLIRSNKTEVTPDNTEKPSETKTKIPVREAEAMNGAENGARNELIKTLENDEAVEASGSQPVAYYLKHKINEKLIKRLVKTTDSINLCQEPELERKTGRHIKYYLGDLFMTRFSRKEQRRRTSEGILKYLTA</sequence>
<protein>
    <recommendedName>
        <fullName evidence="3">Reverse transcriptase domain-containing protein</fullName>
    </recommendedName>
</protein>
<evidence type="ECO:0000313" key="2">
    <source>
        <dbReference type="Proteomes" id="UP001151760"/>
    </source>
</evidence>